<keyword evidence="4 6" id="KW-0067">ATP-binding</keyword>
<dbReference type="EMBL" id="JAIQZE010000001">
    <property type="protein sequence ID" value="MBZ9777428.1"/>
    <property type="molecule type" value="Genomic_DNA"/>
</dbReference>
<protein>
    <recommendedName>
        <fullName evidence="5">DNA 3'-5' helicase II</fullName>
    </recommendedName>
</protein>
<gene>
    <name evidence="8" type="ORF">LB452_00705</name>
</gene>
<dbReference type="Proteomes" id="UP001199314">
    <property type="component" value="Unassembled WGS sequence"/>
</dbReference>
<dbReference type="InterPro" id="IPR027417">
    <property type="entry name" value="P-loop_NTPase"/>
</dbReference>
<keyword evidence="2 6" id="KW-0378">Hydrolase</keyword>
<dbReference type="InterPro" id="IPR014016">
    <property type="entry name" value="UvrD-like_ATP-bd"/>
</dbReference>
<evidence type="ECO:0000256" key="1">
    <source>
        <dbReference type="ARBA" id="ARBA00022741"/>
    </source>
</evidence>
<dbReference type="PROSITE" id="PS51198">
    <property type="entry name" value="UVRD_HELICASE_ATP_BIND"/>
    <property type="match status" value="1"/>
</dbReference>
<proteinExistence type="predicted"/>
<feature type="domain" description="UvrD-like helicase ATP-binding" evidence="7">
    <location>
        <begin position="4"/>
        <end position="309"/>
    </location>
</feature>
<accession>A0ABS7XER8</accession>
<dbReference type="SUPFAM" id="SSF52540">
    <property type="entry name" value="P-loop containing nucleoside triphosphate hydrolases"/>
    <property type="match status" value="1"/>
</dbReference>
<evidence type="ECO:0000256" key="4">
    <source>
        <dbReference type="ARBA" id="ARBA00022840"/>
    </source>
</evidence>
<dbReference type="PANTHER" id="PTHR11070:SF2">
    <property type="entry name" value="ATP-DEPENDENT DNA HELICASE SRS2"/>
    <property type="match status" value="1"/>
</dbReference>
<evidence type="ECO:0000256" key="2">
    <source>
        <dbReference type="ARBA" id="ARBA00022801"/>
    </source>
</evidence>
<dbReference type="RefSeq" id="WP_224459811.1">
    <property type="nucleotide sequence ID" value="NZ_JAIQZE010000001.1"/>
</dbReference>
<reference evidence="9" key="1">
    <citation type="submission" date="2023-07" db="EMBL/GenBank/DDBJ databases">
        <title>Novel species isolated from saline lakes on Tibetan Plateau.</title>
        <authorList>
            <person name="Lu H."/>
        </authorList>
    </citation>
    <scope>NUCLEOTIDE SEQUENCE [LARGE SCALE GENOMIC DNA]</scope>
    <source>
        <strain evidence="9">CAK8W</strain>
    </source>
</reference>
<evidence type="ECO:0000256" key="3">
    <source>
        <dbReference type="ARBA" id="ARBA00022806"/>
    </source>
</evidence>
<dbReference type="PANTHER" id="PTHR11070">
    <property type="entry name" value="UVRD / RECB / PCRA DNA HELICASE FAMILY MEMBER"/>
    <property type="match status" value="1"/>
</dbReference>
<organism evidence="8 9">
    <name type="scientific">Psychroflexus longus</name>
    <dbReference type="NCBI Taxonomy" id="2873596"/>
    <lineage>
        <taxon>Bacteria</taxon>
        <taxon>Pseudomonadati</taxon>
        <taxon>Bacteroidota</taxon>
        <taxon>Flavobacteriia</taxon>
        <taxon>Flavobacteriales</taxon>
        <taxon>Flavobacteriaceae</taxon>
        <taxon>Psychroflexus</taxon>
    </lineage>
</organism>
<keyword evidence="9" id="KW-1185">Reference proteome</keyword>
<evidence type="ECO:0000259" key="7">
    <source>
        <dbReference type="PROSITE" id="PS51198"/>
    </source>
</evidence>
<keyword evidence="1 6" id="KW-0547">Nucleotide-binding</keyword>
<keyword evidence="3 6" id="KW-0347">Helicase</keyword>
<evidence type="ECO:0000256" key="6">
    <source>
        <dbReference type="PROSITE-ProRule" id="PRU00560"/>
    </source>
</evidence>
<evidence type="ECO:0000256" key="5">
    <source>
        <dbReference type="ARBA" id="ARBA00034923"/>
    </source>
</evidence>
<dbReference type="Gene3D" id="3.40.50.300">
    <property type="entry name" value="P-loop containing nucleotide triphosphate hydrolases"/>
    <property type="match status" value="2"/>
</dbReference>
<name>A0ABS7XER8_9FLAO</name>
<dbReference type="InterPro" id="IPR000212">
    <property type="entry name" value="DNA_helicase_UvrD/REP"/>
</dbReference>
<evidence type="ECO:0000313" key="8">
    <source>
        <dbReference type="EMBL" id="MBZ9777428.1"/>
    </source>
</evidence>
<evidence type="ECO:0000313" key="9">
    <source>
        <dbReference type="Proteomes" id="UP001199314"/>
    </source>
</evidence>
<feature type="binding site" evidence="6">
    <location>
        <begin position="25"/>
        <end position="32"/>
    </location>
    <ligand>
        <name>ATP</name>
        <dbReference type="ChEBI" id="CHEBI:30616"/>
    </ligand>
</feature>
<sequence length="561" mass="65286">MKPTKEQELIYDFIRHDSSHGIINAVAGSGKTTTIIESIEYVEEGKSMMFCAFNKSIRDEIQSRVQEKTNRNIIVKNLHQLGYDILKSNSSQFYKVKPKKYYALIDQSLETSNKISFLKYLKLHKVNPKPTNSFDQTQFNFFRTNFKSQLLECVDKFRLNLGKNDLNHFKNLLIHFNIIDTHKSNKSFLNSLVSILFESTKELLKDGNTLAKFKNEIDLTDMLYLPKVFEIYPLKTYDILFVDECQDLSKAQLAIALKFVKKTGRVIAVGDPCQSIYGFTGADIESFSRIEKVLKPHKKLNLSYCFRCPNKVIAYAQQFRTDIKPFRDKPGEVHHINFNEVIKTAISGDLIISRLKAPLTLIFFGLIEDNRKVNIHKDDIKDVLNELRFLFTKQELNLTNRFKNASGFFDKVEERNIYFIEKKATKFSDAISKEEFIQQETEYIKRRIDFIKKQTSIHSEVPTINGLIQRIENLISNESGAVKLSTIHKCKGLENDRVFILDYDKLPYVKENHKAWEVIQENNLKYVALTRVKTTLFMVHSSQVHMNEPEGNLFDNSEDIW</sequence>
<dbReference type="Pfam" id="PF00580">
    <property type="entry name" value="UvrD-helicase"/>
    <property type="match status" value="1"/>
</dbReference>
<comment type="caution">
    <text evidence="8">The sequence shown here is derived from an EMBL/GenBank/DDBJ whole genome shotgun (WGS) entry which is preliminary data.</text>
</comment>